<dbReference type="EMBL" id="WEKT01000073">
    <property type="protein sequence ID" value="MZI95822.1"/>
    <property type="molecule type" value="Genomic_DNA"/>
</dbReference>
<proteinExistence type="inferred from homology"/>
<comment type="caution">
    <text evidence="3">The sequence shown here is derived from an EMBL/GenBank/DDBJ whole genome shotgun (WGS) entry which is preliminary data.</text>
</comment>
<dbReference type="Gene3D" id="3.10.20.280">
    <property type="entry name" value="RnfH-like"/>
    <property type="match status" value="1"/>
</dbReference>
<sequence>MKVSVVYALPSEQVWLPINVPDDATVLTAIHQSKILEVFPDIDLQAQKVGVFGKVSPLTHELKNGDRVEIYRPLIWQPDDDDDDDDD</sequence>
<evidence type="ECO:0000256" key="1">
    <source>
        <dbReference type="ARBA" id="ARBA00010645"/>
    </source>
</evidence>
<dbReference type="HAMAP" id="MF_00460">
    <property type="entry name" value="UPF0125_RnfH"/>
    <property type="match status" value="1"/>
</dbReference>
<dbReference type="AlphaFoldDB" id="A0A7X4LPQ2"/>
<evidence type="ECO:0000256" key="2">
    <source>
        <dbReference type="HAMAP-Rule" id="MF_00460"/>
    </source>
</evidence>
<dbReference type="InterPro" id="IPR016155">
    <property type="entry name" value="Mopterin_synth/thiamin_S_b"/>
</dbReference>
<dbReference type="RefSeq" id="WP_161158317.1">
    <property type="nucleotide sequence ID" value="NZ_WEKT01000073.1"/>
</dbReference>
<evidence type="ECO:0000313" key="3">
    <source>
        <dbReference type="EMBL" id="MZI95822.1"/>
    </source>
</evidence>
<name>A0A7X4LPQ2_9VIBR</name>
<reference evidence="3 4" key="1">
    <citation type="submission" date="2019-10" db="EMBL/GenBank/DDBJ databases">
        <title>Vibrio sp. nov. isolated from a shrimp pond.</title>
        <authorList>
            <person name="Gomez-Gil B."/>
            <person name="Enciso-Ibarra J."/>
            <person name="Enciso-Ibarra K."/>
            <person name="Bolan-Mejia C."/>
        </authorList>
    </citation>
    <scope>NUCLEOTIDE SEQUENCE [LARGE SCALE GENOMIC DNA]</scope>
    <source>
        <strain evidence="3 4">CAIM 722</strain>
    </source>
</reference>
<dbReference type="InterPro" id="IPR005346">
    <property type="entry name" value="RnfH"/>
</dbReference>
<gene>
    <name evidence="3" type="ORF">F9817_21795</name>
</gene>
<comment type="similarity">
    <text evidence="1 2">Belongs to the UPF0125 (RnfH) family.</text>
</comment>
<dbReference type="SUPFAM" id="SSF54285">
    <property type="entry name" value="MoaD/ThiS"/>
    <property type="match status" value="1"/>
</dbReference>
<organism evidence="3 4">
    <name type="scientific">Vibrio eleionomae</name>
    <dbReference type="NCBI Taxonomy" id="2653505"/>
    <lineage>
        <taxon>Bacteria</taxon>
        <taxon>Pseudomonadati</taxon>
        <taxon>Pseudomonadota</taxon>
        <taxon>Gammaproteobacteria</taxon>
        <taxon>Vibrionales</taxon>
        <taxon>Vibrionaceae</taxon>
        <taxon>Vibrio</taxon>
    </lineage>
</organism>
<accession>A0A7X4LPQ2</accession>
<dbReference type="InterPro" id="IPR037021">
    <property type="entry name" value="RnfH_sf"/>
</dbReference>
<dbReference type="NCBIfam" id="NF002490">
    <property type="entry name" value="PRK01777.1"/>
    <property type="match status" value="1"/>
</dbReference>
<dbReference type="PANTHER" id="PTHR37483">
    <property type="entry name" value="UPF0125 PROTEIN RATB"/>
    <property type="match status" value="1"/>
</dbReference>
<protein>
    <recommendedName>
        <fullName evidence="2">UPF0125 protein F9817_21795</fullName>
    </recommendedName>
</protein>
<keyword evidence="4" id="KW-1185">Reference proteome</keyword>
<dbReference type="Proteomes" id="UP000462621">
    <property type="component" value="Unassembled WGS sequence"/>
</dbReference>
<evidence type="ECO:0000313" key="4">
    <source>
        <dbReference type="Proteomes" id="UP000462621"/>
    </source>
</evidence>
<dbReference type="PANTHER" id="PTHR37483:SF1">
    <property type="entry name" value="UPF0125 PROTEIN RATB"/>
    <property type="match status" value="1"/>
</dbReference>
<dbReference type="Pfam" id="PF03658">
    <property type="entry name" value="Ub-RnfH"/>
    <property type="match status" value="1"/>
</dbReference>